<evidence type="ECO:0000256" key="2">
    <source>
        <dbReference type="SAM" id="MobiDB-lite"/>
    </source>
</evidence>
<evidence type="ECO:0008006" key="5">
    <source>
        <dbReference type="Google" id="ProtNLM"/>
    </source>
</evidence>
<keyword evidence="4" id="KW-1185">Reference proteome</keyword>
<feature type="compositionally biased region" description="Polar residues" evidence="2">
    <location>
        <begin position="220"/>
        <end position="237"/>
    </location>
</feature>
<evidence type="ECO:0000313" key="3">
    <source>
        <dbReference type="EMBL" id="KAK6743512.1"/>
    </source>
</evidence>
<comment type="caution">
    <text evidence="3">The sequence shown here is derived from an EMBL/GenBank/DDBJ whole genome shotgun (WGS) entry which is preliminary data.</text>
</comment>
<protein>
    <recommendedName>
        <fullName evidence="5">Schwannomin interacting protein 1 C-terminal domain-containing protein</fullName>
    </recommendedName>
</protein>
<name>A0ABR1CYU4_NECAM</name>
<proteinExistence type="predicted"/>
<feature type="compositionally biased region" description="Polar residues" evidence="2">
    <location>
        <begin position="244"/>
        <end position="254"/>
    </location>
</feature>
<feature type="coiled-coil region" evidence="1">
    <location>
        <begin position="304"/>
        <end position="331"/>
    </location>
</feature>
<dbReference type="EMBL" id="JAVFWL010000003">
    <property type="protein sequence ID" value="KAK6743512.1"/>
    <property type="molecule type" value="Genomic_DNA"/>
</dbReference>
<keyword evidence="1" id="KW-0175">Coiled coil</keyword>
<feature type="region of interest" description="Disordered" evidence="2">
    <location>
        <begin position="171"/>
        <end position="254"/>
    </location>
</feature>
<gene>
    <name evidence="3" type="primary">Necator_chrIII.g11416</name>
    <name evidence="3" type="ORF">RB195_010651</name>
</gene>
<dbReference type="Proteomes" id="UP001303046">
    <property type="component" value="Unassembled WGS sequence"/>
</dbReference>
<organism evidence="3 4">
    <name type="scientific">Necator americanus</name>
    <name type="common">Human hookworm</name>
    <dbReference type="NCBI Taxonomy" id="51031"/>
    <lineage>
        <taxon>Eukaryota</taxon>
        <taxon>Metazoa</taxon>
        <taxon>Ecdysozoa</taxon>
        <taxon>Nematoda</taxon>
        <taxon>Chromadorea</taxon>
        <taxon>Rhabditida</taxon>
        <taxon>Rhabditina</taxon>
        <taxon>Rhabditomorpha</taxon>
        <taxon>Strongyloidea</taxon>
        <taxon>Ancylostomatidae</taxon>
        <taxon>Bunostominae</taxon>
        <taxon>Necator</taxon>
    </lineage>
</organism>
<evidence type="ECO:0000313" key="4">
    <source>
        <dbReference type="Proteomes" id="UP001303046"/>
    </source>
</evidence>
<feature type="region of interest" description="Disordered" evidence="2">
    <location>
        <begin position="1"/>
        <end position="20"/>
    </location>
</feature>
<reference evidence="3 4" key="1">
    <citation type="submission" date="2023-08" db="EMBL/GenBank/DDBJ databases">
        <title>A Necator americanus chromosomal reference genome.</title>
        <authorList>
            <person name="Ilik V."/>
            <person name="Petrzelkova K.J."/>
            <person name="Pardy F."/>
            <person name="Fuh T."/>
            <person name="Niatou-Singa F.S."/>
            <person name="Gouil Q."/>
            <person name="Baker L."/>
            <person name="Ritchie M.E."/>
            <person name="Jex A.R."/>
            <person name="Gazzola D."/>
            <person name="Li H."/>
            <person name="Toshio Fujiwara R."/>
            <person name="Zhan B."/>
            <person name="Aroian R.V."/>
            <person name="Pafco B."/>
            <person name="Schwarz E.M."/>
        </authorList>
    </citation>
    <scope>NUCLEOTIDE SEQUENCE [LARGE SCALE GENOMIC DNA]</scope>
    <source>
        <strain evidence="3 4">Aroian</strain>
        <tissue evidence="3">Whole animal</tissue>
    </source>
</reference>
<sequence>MHQSRPSLWPSLASDSTKNDEKEQNVGYICDYSRCSYLPIYDVHPTNTYAMDDTHWRAANSGQSNMCGSSNLRVSCESWNRATDSHIDVQSSNGFLPYRSTDCCNLDTICFTYGDDLIWRDPNETSKRFERDSGVALWGDPDAANARPVRNWLVGEGEEEDLETAMVSQTIFPSNDGETDIQNQERGDSPREWPFPFPKPIAKNRIPSGWTELPSRERQWSIQRSASTKTATPQSSEPPDVLEYSQNSQPFTQSNRLSPTAAHFISQLHALIPGLRAAEMDLLRVVNLVKDGTIPEELIARCMSQEQKIELDRLEIRVAAVRVEVANLSKRIQANTRNTDIPNERLTLKEQPIYDLSFPL</sequence>
<evidence type="ECO:0000256" key="1">
    <source>
        <dbReference type="SAM" id="Coils"/>
    </source>
</evidence>
<accession>A0ABR1CYU4</accession>